<dbReference type="GO" id="GO:0005886">
    <property type="term" value="C:plasma membrane"/>
    <property type="evidence" value="ECO:0007669"/>
    <property type="project" value="UniProtKB-SubCell"/>
</dbReference>
<dbReference type="GO" id="GO:0045277">
    <property type="term" value="C:respiratory chain complex IV"/>
    <property type="evidence" value="ECO:0007669"/>
    <property type="project" value="InterPro"/>
</dbReference>
<evidence type="ECO:0000256" key="15">
    <source>
        <dbReference type="ARBA" id="ARBA00047816"/>
    </source>
</evidence>
<dbReference type="OrthoDB" id="9803294at2"/>
<comment type="subcellular location">
    <subcellularLocation>
        <location evidence="1 17">Cell membrane</location>
        <topology evidence="1 17">Multi-pass membrane protein</topology>
    </subcellularLocation>
</comment>
<keyword evidence="4 16" id="KW-0813">Transport</keyword>
<comment type="pathway">
    <text evidence="2 17">Energy metabolism; oxidative phosphorylation.</text>
</comment>
<dbReference type="GO" id="GO:0046872">
    <property type="term" value="F:metal ion binding"/>
    <property type="evidence" value="ECO:0007669"/>
    <property type="project" value="UniProtKB-KW"/>
</dbReference>
<keyword evidence="13 17" id="KW-0186">Copper</keyword>
<evidence type="ECO:0000259" key="18">
    <source>
        <dbReference type="PROSITE" id="PS50855"/>
    </source>
</evidence>
<accession>A0A3D9Z375</accession>
<evidence type="ECO:0000256" key="10">
    <source>
        <dbReference type="ARBA" id="ARBA00022982"/>
    </source>
</evidence>
<evidence type="ECO:0000256" key="14">
    <source>
        <dbReference type="ARBA" id="ARBA00023136"/>
    </source>
</evidence>
<dbReference type="InterPro" id="IPR014241">
    <property type="entry name" value="Cyt_c_oxidase_su1_bac"/>
</dbReference>
<keyword evidence="7 16" id="KW-0812">Transmembrane</keyword>
<evidence type="ECO:0000313" key="20">
    <source>
        <dbReference type="Proteomes" id="UP000256900"/>
    </source>
</evidence>
<keyword evidence="9" id="KW-1278">Translocase</keyword>
<dbReference type="SUPFAM" id="SSF81442">
    <property type="entry name" value="Cytochrome c oxidase subunit I-like"/>
    <property type="match status" value="1"/>
</dbReference>
<reference evidence="19 20" key="1">
    <citation type="submission" date="2018-08" db="EMBL/GenBank/DDBJ databases">
        <title>Genomic Encyclopedia of Type Strains, Phase IV (KMG-IV): sequencing the most valuable type-strain genomes for metagenomic binning, comparative biology and taxonomic classification.</title>
        <authorList>
            <person name="Goeker M."/>
        </authorList>
    </citation>
    <scope>NUCLEOTIDE SEQUENCE [LARGE SCALE GENOMIC DNA]</scope>
    <source>
        <strain evidence="19 20">BW863</strain>
    </source>
</reference>
<dbReference type="RefSeq" id="WP_115835941.1">
    <property type="nucleotide sequence ID" value="NZ_CP025086.1"/>
</dbReference>
<feature type="transmembrane region" description="Helical" evidence="17">
    <location>
        <begin position="397"/>
        <end position="415"/>
    </location>
</feature>
<evidence type="ECO:0000256" key="16">
    <source>
        <dbReference type="RuleBase" id="RU000370"/>
    </source>
</evidence>
<dbReference type="GO" id="GO:0006119">
    <property type="term" value="P:oxidative phosphorylation"/>
    <property type="evidence" value="ECO:0007669"/>
    <property type="project" value="UniProtKB-UniPathway"/>
</dbReference>
<evidence type="ECO:0000256" key="6">
    <source>
        <dbReference type="ARBA" id="ARBA00022660"/>
    </source>
</evidence>
<dbReference type="CDD" id="cd01663">
    <property type="entry name" value="Cyt_c_Oxidase_I"/>
    <property type="match status" value="1"/>
</dbReference>
<keyword evidence="11 17" id="KW-1133">Transmembrane helix</keyword>
<keyword evidence="6 16" id="KW-0679">Respiratory chain</keyword>
<dbReference type="PANTHER" id="PTHR10422:SF18">
    <property type="entry name" value="CYTOCHROME C OXIDASE SUBUNIT 1"/>
    <property type="match status" value="1"/>
</dbReference>
<proteinExistence type="inferred from homology"/>
<dbReference type="GO" id="GO:0022904">
    <property type="term" value="P:respiratory electron transport chain"/>
    <property type="evidence" value="ECO:0007669"/>
    <property type="project" value="TreeGrafter"/>
</dbReference>
<feature type="transmembrane region" description="Helical" evidence="17">
    <location>
        <begin position="469"/>
        <end position="491"/>
    </location>
</feature>
<dbReference type="EMBL" id="QUMO01000002">
    <property type="protein sequence ID" value="REF87779.1"/>
    <property type="molecule type" value="Genomic_DNA"/>
</dbReference>
<feature type="transmembrane region" description="Helical" evidence="17">
    <location>
        <begin position="357"/>
        <end position="377"/>
    </location>
</feature>
<name>A0A3D9Z375_9HYPH</name>
<dbReference type="InterPro" id="IPR033944">
    <property type="entry name" value="Cyt_c_oxase_su1_dom"/>
</dbReference>
<comment type="caution">
    <text evidence="19">The sequence shown here is derived from an EMBL/GenBank/DDBJ whole genome shotgun (WGS) entry which is preliminary data.</text>
</comment>
<dbReference type="PANTHER" id="PTHR10422">
    <property type="entry name" value="CYTOCHROME C OXIDASE SUBUNIT 1"/>
    <property type="match status" value="1"/>
</dbReference>
<dbReference type="InterPro" id="IPR023615">
    <property type="entry name" value="Cyt_c_Oxase_su1_BS"/>
</dbReference>
<dbReference type="PROSITE" id="PS50855">
    <property type="entry name" value="COX1"/>
    <property type="match status" value="1"/>
</dbReference>
<keyword evidence="8 17" id="KW-0479">Metal-binding</keyword>
<protein>
    <recommendedName>
        <fullName evidence="17">Cytochrome c oxidase subunit 1</fullName>
        <ecNumber evidence="17">7.1.1.9</ecNumber>
    </recommendedName>
</protein>
<evidence type="ECO:0000313" key="19">
    <source>
        <dbReference type="EMBL" id="REF87779.1"/>
    </source>
</evidence>
<keyword evidence="12 17" id="KW-0408">Iron</keyword>
<dbReference type="AlphaFoldDB" id="A0A3D9Z375"/>
<dbReference type="InterPro" id="IPR036927">
    <property type="entry name" value="Cyt_c_oxase-like_su1_sf"/>
</dbReference>
<dbReference type="Proteomes" id="UP000256900">
    <property type="component" value="Unassembled WGS sequence"/>
</dbReference>
<feature type="transmembrane region" description="Helical" evidence="17">
    <location>
        <begin position="120"/>
        <end position="144"/>
    </location>
</feature>
<keyword evidence="14 17" id="KW-0472">Membrane</keyword>
<dbReference type="PRINTS" id="PR01165">
    <property type="entry name" value="CYCOXIDASEI"/>
</dbReference>
<feature type="transmembrane region" description="Helical" evidence="17">
    <location>
        <begin position="74"/>
        <end position="99"/>
    </location>
</feature>
<keyword evidence="17" id="KW-1003">Cell membrane</keyword>
<keyword evidence="5 16" id="KW-0349">Heme</keyword>
<feature type="transmembrane region" description="Helical" evidence="17">
    <location>
        <begin position="262"/>
        <end position="281"/>
    </location>
</feature>
<evidence type="ECO:0000256" key="2">
    <source>
        <dbReference type="ARBA" id="ARBA00004673"/>
    </source>
</evidence>
<evidence type="ECO:0000256" key="11">
    <source>
        <dbReference type="ARBA" id="ARBA00022989"/>
    </source>
</evidence>
<evidence type="ECO:0000256" key="13">
    <source>
        <dbReference type="ARBA" id="ARBA00023008"/>
    </source>
</evidence>
<dbReference type="InterPro" id="IPR023616">
    <property type="entry name" value="Cyt_c_oxase-like_su1_dom"/>
</dbReference>
<evidence type="ECO:0000256" key="1">
    <source>
        <dbReference type="ARBA" id="ARBA00004651"/>
    </source>
</evidence>
<evidence type="ECO:0000256" key="4">
    <source>
        <dbReference type="ARBA" id="ARBA00022448"/>
    </source>
</evidence>
<dbReference type="PROSITE" id="PS00077">
    <property type="entry name" value="COX1_CUB"/>
    <property type="match status" value="1"/>
</dbReference>
<dbReference type="Gene3D" id="1.20.210.10">
    <property type="entry name" value="Cytochrome c oxidase-like, subunit I domain"/>
    <property type="match status" value="1"/>
</dbReference>
<feature type="transmembrane region" description="Helical" evidence="17">
    <location>
        <begin position="427"/>
        <end position="449"/>
    </location>
</feature>
<evidence type="ECO:0000256" key="7">
    <source>
        <dbReference type="ARBA" id="ARBA00022692"/>
    </source>
</evidence>
<feature type="transmembrane region" description="Helical" evidence="17">
    <location>
        <begin position="323"/>
        <end position="345"/>
    </location>
</feature>
<dbReference type="Pfam" id="PF00115">
    <property type="entry name" value="COX1"/>
    <property type="match status" value="1"/>
</dbReference>
<evidence type="ECO:0000256" key="9">
    <source>
        <dbReference type="ARBA" id="ARBA00022967"/>
    </source>
</evidence>
<keyword evidence="20" id="KW-1185">Reference proteome</keyword>
<sequence>MSGAITDFGHHDAHYEPKGLGRWLTTTNHKDIGILYMLFGLTMFLLGGLFAELIRAQLIHPSNHFLTPEVYNQVITLHGLVMVFGALMPVTAGFANYLIPLMIGAPDMALPRLNNWGFWLLPPAAIVLVLPFILKLFGIGNGPVDTGWTMYAPLSVQGGPGVDFAIFAIFLLGASSLMASINIVVTIFNLRAPGMTMMKLPLFVWSWLMTSFLLIAVFPALIAGSAMLLADRHFGTHFFSAAGGGDPVLWEHLFWFFGHPEVYILLFPTAGILSHILPTFARKPIYGYKAQVYSYWAIAALSVVVWAHHMFTSGMPVAGQLYFMYSTMLISVPLAILFFCWLATIWKGSLTFETPMLFALGYIVLFGIGGLTGLILADAVADQQYHNSFFLVAHFHYALFGGPIMGVIAGIYYWLPKITGRMYSEPLGKLHFWLTMIGFNITFMSQFFLGVAGMPRRIPDYALQFASLNLVSSLGAFLLGAAQLILVYNVIRAAAGFGKPATSQVWEGAQGLEFTLPSPPPHHTFDEQPVVA</sequence>
<dbReference type="InterPro" id="IPR000883">
    <property type="entry name" value="Cyt_C_Oxase_1"/>
</dbReference>
<dbReference type="UniPathway" id="UPA00705"/>
<dbReference type="FunFam" id="1.20.210.10:FF:000004">
    <property type="entry name" value="Cytochrome c oxidase subunit 1"/>
    <property type="match status" value="1"/>
</dbReference>
<feature type="domain" description="Cytochrome oxidase subunit I profile" evidence="18">
    <location>
        <begin position="23"/>
        <end position="532"/>
    </location>
</feature>
<dbReference type="GO" id="GO:0004129">
    <property type="term" value="F:cytochrome-c oxidase activity"/>
    <property type="evidence" value="ECO:0007669"/>
    <property type="project" value="UniProtKB-EC"/>
</dbReference>
<evidence type="ECO:0000256" key="3">
    <source>
        <dbReference type="ARBA" id="ARBA00009578"/>
    </source>
</evidence>
<comment type="function">
    <text evidence="17">Cytochrome c oxidase is the component of the respiratory chain that catalyzes the reduction of oxygen to water. Subunits 1-3 form the functional core of the enzyme complex. CO I is the catalytic subunit of the enzyme. Electrons originating in cytochrome c are transferred via the copper A center of subunit 2 and heme A of subunit 1 to the bimetallic center formed by heme A3 and copper B.</text>
</comment>
<evidence type="ECO:0000256" key="12">
    <source>
        <dbReference type="ARBA" id="ARBA00023004"/>
    </source>
</evidence>
<feature type="transmembrane region" description="Helical" evidence="17">
    <location>
        <begin position="293"/>
        <end position="311"/>
    </location>
</feature>
<feature type="transmembrane region" description="Helical" evidence="17">
    <location>
        <begin position="202"/>
        <end position="230"/>
    </location>
</feature>
<dbReference type="NCBIfam" id="TIGR02891">
    <property type="entry name" value="CtaD_CoxA"/>
    <property type="match status" value="1"/>
</dbReference>
<evidence type="ECO:0000256" key="5">
    <source>
        <dbReference type="ARBA" id="ARBA00022617"/>
    </source>
</evidence>
<keyword evidence="10 16" id="KW-0249">Electron transport</keyword>
<gene>
    <name evidence="19" type="ORF">DES32_1409</name>
</gene>
<comment type="catalytic activity">
    <reaction evidence="15 17">
        <text>4 Fe(II)-[cytochrome c] + O2 + 8 H(+)(in) = 4 Fe(III)-[cytochrome c] + 2 H2O + 4 H(+)(out)</text>
        <dbReference type="Rhea" id="RHEA:11436"/>
        <dbReference type="Rhea" id="RHEA-COMP:10350"/>
        <dbReference type="Rhea" id="RHEA-COMP:14399"/>
        <dbReference type="ChEBI" id="CHEBI:15377"/>
        <dbReference type="ChEBI" id="CHEBI:15378"/>
        <dbReference type="ChEBI" id="CHEBI:15379"/>
        <dbReference type="ChEBI" id="CHEBI:29033"/>
        <dbReference type="ChEBI" id="CHEBI:29034"/>
        <dbReference type="EC" id="7.1.1.9"/>
    </reaction>
</comment>
<organism evidence="19 20">
    <name type="scientific">Methylovirgula ligni</name>
    <dbReference type="NCBI Taxonomy" id="569860"/>
    <lineage>
        <taxon>Bacteria</taxon>
        <taxon>Pseudomonadati</taxon>
        <taxon>Pseudomonadota</taxon>
        <taxon>Alphaproteobacteria</taxon>
        <taxon>Hyphomicrobiales</taxon>
        <taxon>Beijerinckiaceae</taxon>
        <taxon>Methylovirgula</taxon>
    </lineage>
</organism>
<feature type="transmembrane region" description="Helical" evidence="17">
    <location>
        <begin position="32"/>
        <end position="54"/>
    </location>
</feature>
<dbReference type="GO" id="GO:0015990">
    <property type="term" value="P:electron transport coupled proton transport"/>
    <property type="evidence" value="ECO:0007669"/>
    <property type="project" value="InterPro"/>
</dbReference>
<evidence type="ECO:0000256" key="8">
    <source>
        <dbReference type="ARBA" id="ARBA00022723"/>
    </source>
</evidence>
<dbReference type="EC" id="7.1.1.9" evidence="17"/>
<dbReference type="GO" id="GO:0020037">
    <property type="term" value="F:heme binding"/>
    <property type="evidence" value="ECO:0007669"/>
    <property type="project" value="InterPro"/>
</dbReference>
<feature type="transmembrane region" description="Helical" evidence="17">
    <location>
        <begin position="164"/>
        <end position="190"/>
    </location>
</feature>
<evidence type="ECO:0000256" key="17">
    <source>
        <dbReference type="RuleBase" id="RU363061"/>
    </source>
</evidence>
<comment type="similarity">
    <text evidence="3 16">Belongs to the heme-copper respiratory oxidase family.</text>
</comment>